<feature type="compositionally biased region" description="Basic and acidic residues" evidence="1">
    <location>
        <begin position="560"/>
        <end position="572"/>
    </location>
</feature>
<feature type="compositionally biased region" description="Low complexity" evidence="1">
    <location>
        <begin position="528"/>
        <end position="537"/>
    </location>
</feature>
<feature type="compositionally biased region" description="Polar residues" evidence="1">
    <location>
        <begin position="345"/>
        <end position="365"/>
    </location>
</feature>
<dbReference type="OrthoDB" id="10344467at2759"/>
<evidence type="ECO:0000256" key="1">
    <source>
        <dbReference type="SAM" id="MobiDB-lite"/>
    </source>
</evidence>
<comment type="caution">
    <text evidence="2">The sequence shown here is derived from an EMBL/GenBank/DDBJ whole genome shotgun (WGS) entry which is preliminary data.</text>
</comment>
<feature type="compositionally biased region" description="Polar residues" evidence="1">
    <location>
        <begin position="423"/>
        <end position="443"/>
    </location>
</feature>
<dbReference type="AlphaFoldDB" id="A0A8H7E506"/>
<feature type="region of interest" description="Disordered" evidence="1">
    <location>
        <begin position="515"/>
        <end position="632"/>
    </location>
</feature>
<organism evidence="2 3">
    <name type="scientific">Endocarpon pusillum</name>
    <dbReference type="NCBI Taxonomy" id="364733"/>
    <lineage>
        <taxon>Eukaryota</taxon>
        <taxon>Fungi</taxon>
        <taxon>Dikarya</taxon>
        <taxon>Ascomycota</taxon>
        <taxon>Pezizomycotina</taxon>
        <taxon>Eurotiomycetes</taxon>
        <taxon>Chaetothyriomycetidae</taxon>
        <taxon>Verrucariales</taxon>
        <taxon>Verrucariaceae</taxon>
        <taxon>Endocarpon</taxon>
    </lineage>
</organism>
<feature type="region of interest" description="Disordered" evidence="1">
    <location>
        <begin position="176"/>
        <end position="217"/>
    </location>
</feature>
<proteinExistence type="predicted"/>
<dbReference type="EMBL" id="JAACFV010000027">
    <property type="protein sequence ID" value="KAF7510729.1"/>
    <property type="molecule type" value="Genomic_DNA"/>
</dbReference>
<feature type="region of interest" description="Disordered" evidence="1">
    <location>
        <begin position="252"/>
        <end position="498"/>
    </location>
</feature>
<reference evidence="2" key="1">
    <citation type="submission" date="2020-02" db="EMBL/GenBank/DDBJ databases">
        <authorList>
            <person name="Palmer J.M."/>
        </authorList>
    </citation>
    <scope>NUCLEOTIDE SEQUENCE</scope>
    <source>
        <strain evidence="2">EPUS1.4</strain>
        <tissue evidence="2">Thallus</tissue>
    </source>
</reference>
<feature type="compositionally biased region" description="Low complexity" evidence="1">
    <location>
        <begin position="206"/>
        <end position="217"/>
    </location>
</feature>
<protein>
    <submittedName>
        <fullName evidence="2">Uncharacterized protein</fullName>
    </submittedName>
</protein>
<feature type="compositionally biased region" description="Polar residues" evidence="1">
    <location>
        <begin position="144"/>
        <end position="160"/>
    </location>
</feature>
<feature type="region of interest" description="Disordered" evidence="1">
    <location>
        <begin position="663"/>
        <end position="717"/>
    </location>
</feature>
<feature type="compositionally biased region" description="Basic and acidic residues" evidence="1">
    <location>
        <begin position="621"/>
        <end position="632"/>
    </location>
</feature>
<gene>
    <name evidence="2" type="ORF">GJ744_006095</name>
</gene>
<keyword evidence="3" id="KW-1185">Reference proteome</keyword>
<feature type="compositionally biased region" description="Basic and acidic residues" evidence="1">
    <location>
        <begin position="285"/>
        <end position="299"/>
    </location>
</feature>
<feature type="region of interest" description="Disordered" evidence="1">
    <location>
        <begin position="107"/>
        <end position="161"/>
    </location>
</feature>
<name>A0A8H7E506_9EURO</name>
<evidence type="ECO:0000313" key="2">
    <source>
        <dbReference type="EMBL" id="KAF7510729.1"/>
    </source>
</evidence>
<feature type="compositionally biased region" description="Polar residues" evidence="1">
    <location>
        <begin position="186"/>
        <end position="201"/>
    </location>
</feature>
<feature type="region of interest" description="Disordered" evidence="1">
    <location>
        <begin position="1"/>
        <end position="54"/>
    </location>
</feature>
<evidence type="ECO:0000313" key="3">
    <source>
        <dbReference type="Proteomes" id="UP000606974"/>
    </source>
</evidence>
<sequence>MSPLPSGAAKSKGHNQIPGRLHTADSQAKPKPKIKPNSLATPKPHSVTLDSPYMRRGRPGVDLIARRHSVPSLALSVELLIRHFESLVQDDEDLRLGFRQRAVTAPTPTLRGRYHSALNSRHRSERRHPSATTIVEKVAEESLSHANPETNTSGSASKASSLKMWPFADREGNHRIEPLVPDEDSSASNQQDARRNSTPKVDQQEPSRPLRPSRSLSSLKVAAQPRGLHIPPGAAVSQSSEVCAQGEVTSTPLKADKCEQPPSEQTAQEHEHVPASANDMNSSLSRKDNVRNGTGHDPDLASTDGALEAASITSPAPADSKQSASLTDVRDHASQSAHIIKPTESEQAASITSPASADSKQSASPTDVRDHASQSAHIIEPTESEKAASITSPAPADSKQSASLTDVRDHASQSAHIIKPTESEQAASITSPASADSKQSASPTDVRDHVSQSAHIIEQTESEEAQLPTAVEKLQHSTPKPLPEGGNEALEDDLISPEAVPQTWLRSWPVTSTNAIESHAADDPPQNPSISSPIPTIRVQQTTESDETAPRSELLAGENTENRPSEAPEKVIEASTDSSHVPAPASVDIHMQHDAASPRPSTPTTVPEIPGDETQSAADPSVDKVTGKLDSDHPGLAKLAIRKARNLAGSRFVLSILLGRELAEQTKPQLQELARPPIKRMGRTAPAPGPSQVDGLAELDGDLESRWNGSVERDAYP</sequence>
<dbReference type="Proteomes" id="UP000606974">
    <property type="component" value="Unassembled WGS sequence"/>
</dbReference>
<accession>A0A8H7E506</accession>